<sequence length="191" mass="21199">MPCRPNKAIEAAVLGKSLGEDELRCLEELGLAREGLLAPRPYLIYKALSLGIPLDLAKISRALTWEEFEEVVQYLLEGWGYSVYKHLRLDCGGKAAEFDVVGRSRDMALVAEIKHWKYGGSKWGEVARAHLEKTARCLDKLKALAPRVLPAVITMTSTNFISGGVPVISIVALRDFLARLDDFSDQVLILM</sequence>
<dbReference type="EMBL" id="JZWT02000008">
    <property type="protein sequence ID" value="MFB6490411.1"/>
    <property type="molecule type" value="Genomic_DNA"/>
</dbReference>
<name>A0ACC6V0W5_9CREN</name>
<dbReference type="Proteomes" id="UP000033636">
    <property type="component" value="Unassembled WGS sequence"/>
</dbReference>
<proteinExistence type="predicted"/>
<accession>A0ACC6V0W5</accession>
<comment type="caution">
    <text evidence="1">The sequence shown here is derived from an EMBL/GenBank/DDBJ whole genome shotgun (WGS) entry which is preliminary data.</text>
</comment>
<evidence type="ECO:0000313" key="1">
    <source>
        <dbReference type="EMBL" id="MFB6490411.1"/>
    </source>
</evidence>
<organism evidence="1 2">
    <name type="scientific">Thermoproteus sp. AZ2</name>
    <dbReference type="NCBI Taxonomy" id="1609232"/>
    <lineage>
        <taxon>Archaea</taxon>
        <taxon>Thermoproteota</taxon>
        <taxon>Thermoprotei</taxon>
        <taxon>Thermoproteales</taxon>
        <taxon>Thermoproteaceae</taxon>
        <taxon>Thermoproteus</taxon>
    </lineage>
</organism>
<reference evidence="1" key="1">
    <citation type="submission" date="2024-07" db="EMBL/GenBank/DDBJ databases">
        <title>Metagenome and Metagenome-Assembled Genomes of Archaea from a hot spring from the geothermal field of Los Azufres, Mexico.</title>
        <authorList>
            <person name="Marin-Paredes R."/>
            <person name="Martinez-Romero E."/>
            <person name="Servin-Garciduenas L.E."/>
        </authorList>
    </citation>
    <scope>NUCLEOTIDE SEQUENCE</scope>
</reference>
<gene>
    <name evidence="1" type="ORF">TU35_004035</name>
</gene>
<protein>
    <submittedName>
        <fullName evidence="1">NERD domain-containing protein</fullName>
    </submittedName>
</protein>
<evidence type="ECO:0000313" key="2">
    <source>
        <dbReference type="Proteomes" id="UP000033636"/>
    </source>
</evidence>